<dbReference type="InterPro" id="IPR019619">
    <property type="entry name" value="DUF2490"/>
</dbReference>
<dbReference type="AlphaFoldDB" id="A0A1N7M3E0"/>
<evidence type="ECO:0000313" key="2">
    <source>
        <dbReference type="Proteomes" id="UP000185839"/>
    </source>
</evidence>
<dbReference type="EMBL" id="FTOI01000007">
    <property type="protein sequence ID" value="SIS80451.1"/>
    <property type="molecule type" value="Genomic_DNA"/>
</dbReference>
<sequence>MPHEYNYMKNFFSIVLVALGTTILFGQNKFNGFYEPYIKLDYDVSKNFSQEFILEERTIWYDDESFKFDVKQIDLAHFSKLKLSDKNTVAVGIQYRVRENFDKDKENELRFTEEYTYTTKPKATEFEHRVRAEQRIASSETSHRFRYNFAVNRSFKGTEIKKGNAYIIGDLETLLTVAKTSKPEYEQRIGAGVGFAVSDLMKIELVAEYRLSDFTQNLVHELYFVTGLKISL</sequence>
<keyword evidence="2" id="KW-1185">Reference proteome</keyword>
<evidence type="ECO:0008006" key="3">
    <source>
        <dbReference type="Google" id="ProtNLM"/>
    </source>
</evidence>
<organism evidence="1 2">
    <name type="scientific">Kaistella chaponensis</name>
    <dbReference type="NCBI Taxonomy" id="713588"/>
    <lineage>
        <taxon>Bacteria</taxon>
        <taxon>Pseudomonadati</taxon>
        <taxon>Bacteroidota</taxon>
        <taxon>Flavobacteriia</taxon>
        <taxon>Flavobacteriales</taxon>
        <taxon>Weeksellaceae</taxon>
        <taxon>Chryseobacterium group</taxon>
        <taxon>Kaistella</taxon>
    </lineage>
</organism>
<dbReference type="Pfam" id="PF10677">
    <property type="entry name" value="DUF2490"/>
    <property type="match status" value="1"/>
</dbReference>
<accession>A0A1N7M3E0</accession>
<dbReference type="STRING" id="713588.SAMN05421789_10751"/>
<protein>
    <recommendedName>
        <fullName evidence="3">DUF2490 domain-containing protein</fullName>
    </recommendedName>
</protein>
<gene>
    <name evidence="1" type="ORF">SAMN05421789_10751</name>
</gene>
<evidence type="ECO:0000313" key="1">
    <source>
        <dbReference type="EMBL" id="SIS80451.1"/>
    </source>
</evidence>
<proteinExistence type="predicted"/>
<name>A0A1N7M3E0_9FLAO</name>
<dbReference type="Proteomes" id="UP000185839">
    <property type="component" value="Unassembled WGS sequence"/>
</dbReference>
<reference evidence="2" key="1">
    <citation type="submission" date="2017-01" db="EMBL/GenBank/DDBJ databases">
        <authorList>
            <person name="Varghese N."/>
            <person name="Submissions S."/>
        </authorList>
    </citation>
    <scope>NUCLEOTIDE SEQUENCE [LARGE SCALE GENOMIC DNA]</scope>
    <source>
        <strain evidence="2">DSM 23145</strain>
    </source>
</reference>